<organism evidence="1 2">
    <name type="scientific">Luteolibacter arcticus</name>
    <dbReference type="NCBI Taxonomy" id="1581411"/>
    <lineage>
        <taxon>Bacteria</taxon>
        <taxon>Pseudomonadati</taxon>
        <taxon>Verrucomicrobiota</taxon>
        <taxon>Verrucomicrobiia</taxon>
        <taxon>Verrucomicrobiales</taxon>
        <taxon>Verrucomicrobiaceae</taxon>
        <taxon>Luteolibacter</taxon>
    </lineage>
</organism>
<protein>
    <submittedName>
        <fullName evidence="1">Copper-binding protein</fullName>
    </submittedName>
</protein>
<accession>A0ABT3GHX8</accession>
<gene>
    <name evidence="1" type="ORF">OKA05_11145</name>
</gene>
<dbReference type="Proteomes" id="UP001320876">
    <property type="component" value="Unassembled WGS sequence"/>
</dbReference>
<evidence type="ECO:0000313" key="1">
    <source>
        <dbReference type="EMBL" id="MCW1923110.1"/>
    </source>
</evidence>
<comment type="caution">
    <text evidence="1">The sequence shown here is derived from an EMBL/GenBank/DDBJ whole genome shotgun (WGS) entry which is preliminary data.</text>
</comment>
<dbReference type="InterPro" id="IPR042230">
    <property type="entry name" value="CusF_sf"/>
</dbReference>
<sequence length="120" mass="13402">MSTIRIFFTLPFILKLVTASEKPLIEPGEVRTYDLRGVVEKLRPEVPAAVIRHEEIPGFMEAMSMTLRAKDAREFEGVHPGDGVTFRLHVTRDDGWIDLVKVIEPGQEAVGDDGEDAAQE</sequence>
<dbReference type="EMBL" id="JAPDDT010000004">
    <property type="protein sequence ID" value="MCW1923110.1"/>
    <property type="molecule type" value="Genomic_DNA"/>
</dbReference>
<reference evidence="1 2" key="1">
    <citation type="submission" date="2022-10" db="EMBL/GenBank/DDBJ databases">
        <title>Luteolibacter arcticus strain CCTCC AB 2014275, whole genome shotgun sequencing project.</title>
        <authorList>
            <person name="Zhao G."/>
            <person name="Shen L."/>
        </authorList>
    </citation>
    <scope>NUCLEOTIDE SEQUENCE [LARGE SCALE GENOMIC DNA]</scope>
    <source>
        <strain evidence="1 2">CCTCC AB 2014275</strain>
    </source>
</reference>
<proteinExistence type="predicted"/>
<evidence type="ECO:0000313" key="2">
    <source>
        <dbReference type="Proteomes" id="UP001320876"/>
    </source>
</evidence>
<dbReference type="RefSeq" id="WP_264487219.1">
    <property type="nucleotide sequence ID" value="NZ_JAPDDT010000004.1"/>
</dbReference>
<dbReference type="Pfam" id="PF11604">
    <property type="entry name" value="CusF_Ec"/>
    <property type="match status" value="1"/>
</dbReference>
<name>A0ABT3GHX8_9BACT</name>
<keyword evidence="2" id="KW-1185">Reference proteome</keyword>
<dbReference type="Gene3D" id="2.40.50.320">
    <property type="entry name" value="Copper binding periplasmic protein CusF"/>
    <property type="match status" value="1"/>
</dbReference>
<dbReference type="InterPro" id="IPR021647">
    <property type="entry name" value="CusF_Ec"/>
</dbReference>